<dbReference type="GO" id="GO:0005737">
    <property type="term" value="C:cytoplasm"/>
    <property type="evidence" value="ECO:0007669"/>
    <property type="project" value="TreeGrafter"/>
</dbReference>
<dbReference type="Gene3D" id="3.30.9.10">
    <property type="entry name" value="D-Amino Acid Oxidase, subunit A, domain 2"/>
    <property type="match status" value="1"/>
</dbReference>
<dbReference type="AlphaFoldDB" id="A0A917S592"/>
<keyword evidence="1" id="KW-0560">Oxidoreductase</keyword>
<dbReference type="Pfam" id="PF01266">
    <property type="entry name" value="DAO"/>
    <property type="match status" value="1"/>
</dbReference>
<dbReference type="InterPro" id="IPR006076">
    <property type="entry name" value="FAD-dep_OxRdtase"/>
</dbReference>
<dbReference type="GO" id="GO:0032981">
    <property type="term" value="P:mitochondrial respiratory chain complex I assembly"/>
    <property type="evidence" value="ECO:0007669"/>
    <property type="project" value="TreeGrafter"/>
</dbReference>
<dbReference type="Gene3D" id="3.50.50.60">
    <property type="entry name" value="FAD/NAD(P)-binding domain"/>
    <property type="match status" value="1"/>
</dbReference>
<dbReference type="Proteomes" id="UP000654670">
    <property type="component" value="Unassembled WGS sequence"/>
</dbReference>
<protein>
    <submittedName>
        <fullName evidence="3">FAD-dependent oxidoreductase</fullName>
    </submittedName>
</protein>
<accession>A0A917S592</accession>
<organism evidence="3 4">
    <name type="scientific">Sporolactobacillus putidus</name>
    <dbReference type="NCBI Taxonomy" id="492735"/>
    <lineage>
        <taxon>Bacteria</taxon>
        <taxon>Bacillati</taxon>
        <taxon>Bacillota</taxon>
        <taxon>Bacilli</taxon>
        <taxon>Bacillales</taxon>
        <taxon>Sporolactobacillaceae</taxon>
        <taxon>Sporolactobacillus</taxon>
    </lineage>
</organism>
<feature type="domain" description="FAD dependent oxidoreductase" evidence="2">
    <location>
        <begin position="4"/>
        <end position="295"/>
    </location>
</feature>
<name>A0A917S592_9BACL</name>
<evidence type="ECO:0000256" key="1">
    <source>
        <dbReference type="ARBA" id="ARBA00023002"/>
    </source>
</evidence>
<evidence type="ECO:0000313" key="3">
    <source>
        <dbReference type="EMBL" id="GGL58978.1"/>
    </source>
</evidence>
<dbReference type="PANTHER" id="PTHR13847">
    <property type="entry name" value="SARCOSINE DEHYDROGENASE-RELATED"/>
    <property type="match status" value="1"/>
</dbReference>
<reference evidence="3" key="2">
    <citation type="submission" date="2020-09" db="EMBL/GenBank/DDBJ databases">
        <authorList>
            <person name="Sun Q."/>
            <person name="Ohkuma M."/>
        </authorList>
    </citation>
    <scope>NUCLEOTIDE SEQUENCE</scope>
    <source>
        <strain evidence="3">JCM 15325</strain>
    </source>
</reference>
<keyword evidence="4" id="KW-1185">Reference proteome</keyword>
<evidence type="ECO:0000313" key="4">
    <source>
        <dbReference type="Proteomes" id="UP000654670"/>
    </source>
</evidence>
<dbReference type="EMBL" id="BMOK01000010">
    <property type="protein sequence ID" value="GGL58978.1"/>
    <property type="molecule type" value="Genomic_DNA"/>
</dbReference>
<dbReference type="GO" id="GO:0016491">
    <property type="term" value="F:oxidoreductase activity"/>
    <property type="evidence" value="ECO:0007669"/>
    <property type="project" value="UniProtKB-KW"/>
</dbReference>
<dbReference type="SUPFAM" id="SSF51905">
    <property type="entry name" value="FAD/NAD(P)-binding domain"/>
    <property type="match status" value="1"/>
</dbReference>
<sequence length="326" mass="37235">MQLSRFSLNVYKHFAEDMEVDGEKPDIGFKQRGYLFLATEKMMPQFEKNMMLQHRNGVDSQLLDIEDLRGLIPELTISDLAGGLYCSESGYLDAYSVMQGYIKYAKHLGAEYIYEEVSDLLIEGQQMKGVRLKNGETCTAPVVVNCGGAWGAQLSEKAGIKFSIVPSPRQIFQFDCEKKLKNYLPLTMDPTGVYFRHEGEQMIAGYSEPIRSDFDFSWRREDFIENVWPPLAHRIPNFERVKIVRGWAGIYDYNTEDHNAIIGQYPKIEGYYVAFGFSGHGMQQAPGVGKGMSELIRKGKYETIDLSPLRPERFAEHQLVIEDAIY</sequence>
<dbReference type="PANTHER" id="PTHR13847:SF287">
    <property type="entry name" value="FAD-DEPENDENT OXIDOREDUCTASE DOMAIN-CONTAINING PROTEIN 1"/>
    <property type="match status" value="1"/>
</dbReference>
<evidence type="ECO:0000259" key="2">
    <source>
        <dbReference type="Pfam" id="PF01266"/>
    </source>
</evidence>
<comment type="caution">
    <text evidence="3">The sequence shown here is derived from an EMBL/GenBank/DDBJ whole genome shotgun (WGS) entry which is preliminary data.</text>
</comment>
<proteinExistence type="predicted"/>
<reference evidence="3" key="1">
    <citation type="journal article" date="2014" name="Int. J. Syst. Evol. Microbiol.">
        <title>Complete genome sequence of Corynebacterium casei LMG S-19264T (=DSM 44701T), isolated from a smear-ripened cheese.</title>
        <authorList>
            <consortium name="US DOE Joint Genome Institute (JGI-PGF)"/>
            <person name="Walter F."/>
            <person name="Albersmeier A."/>
            <person name="Kalinowski J."/>
            <person name="Ruckert C."/>
        </authorList>
    </citation>
    <scope>NUCLEOTIDE SEQUENCE</scope>
    <source>
        <strain evidence="3">JCM 15325</strain>
    </source>
</reference>
<gene>
    <name evidence="3" type="ORF">GCM10007968_23690</name>
</gene>
<dbReference type="InterPro" id="IPR036188">
    <property type="entry name" value="FAD/NAD-bd_sf"/>
</dbReference>